<evidence type="ECO:0000313" key="2">
    <source>
        <dbReference type="EMBL" id="CAF4182778.1"/>
    </source>
</evidence>
<accession>A0A819ZZ01</accession>
<evidence type="ECO:0000313" key="3">
    <source>
        <dbReference type="Proteomes" id="UP000663836"/>
    </source>
</evidence>
<reference evidence="2" key="1">
    <citation type="submission" date="2021-02" db="EMBL/GenBank/DDBJ databases">
        <authorList>
            <person name="Nowell W R."/>
        </authorList>
    </citation>
    <scope>NUCLEOTIDE SEQUENCE</scope>
</reference>
<protein>
    <recommendedName>
        <fullName evidence="1">Intermembrane lipid transfer protein VPS13-like C-terminal domain-containing protein</fullName>
    </recommendedName>
</protein>
<evidence type="ECO:0000259" key="1">
    <source>
        <dbReference type="Pfam" id="PF25037"/>
    </source>
</evidence>
<name>A0A819ZZ01_9BILA</name>
<comment type="caution">
    <text evidence="2">The sequence shown here is derived from an EMBL/GenBank/DDBJ whole genome shotgun (WGS) entry which is preliminary data.</text>
</comment>
<dbReference type="InterPro" id="IPR056748">
    <property type="entry name" value="VPS13-like_C"/>
</dbReference>
<dbReference type="Pfam" id="PF25037">
    <property type="entry name" value="VPS13_C"/>
    <property type="match status" value="1"/>
</dbReference>
<dbReference type="Proteomes" id="UP000663836">
    <property type="component" value="Unassembled WGS sequence"/>
</dbReference>
<organism evidence="2 3">
    <name type="scientific">Rotaria sordida</name>
    <dbReference type="NCBI Taxonomy" id="392033"/>
    <lineage>
        <taxon>Eukaryota</taxon>
        <taxon>Metazoa</taxon>
        <taxon>Spiralia</taxon>
        <taxon>Gnathifera</taxon>
        <taxon>Rotifera</taxon>
        <taxon>Eurotatoria</taxon>
        <taxon>Bdelloidea</taxon>
        <taxon>Philodinida</taxon>
        <taxon>Philodinidae</taxon>
        <taxon>Rotaria</taxon>
    </lineage>
</organism>
<proteinExistence type="predicted"/>
<sequence length="153" mass="17807">MYKEESLINKRLNKILHDRNFTSHFGLLTLLTAQQEELVRRVRYPRHINPDDLVRPHIAHETVGFYILNRLEDGNIVKKETYVAHIICSEYPLCWLMATLKSLLFTIEMSILGLYRIDCQLAYEELNEALSININTGQIHILPKAIDSITVKC</sequence>
<dbReference type="EMBL" id="CAJOBD010012644">
    <property type="protein sequence ID" value="CAF4182778.1"/>
    <property type="molecule type" value="Genomic_DNA"/>
</dbReference>
<feature type="domain" description="Intermembrane lipid transfer protein VPS13-like C-terminal" evidence="1">
    <location>
        <begin position="42"/>
        <end position="139"/>
    </location>
</feature>
<gene>
    <name evidence="2" type="ORF">JBS370_LOCUS35603</name>
</gene>
<dbReference type="AlphaFoldDB" id="A0A819ZZ01"/>